<dbReference type="GO" id="GO:0000155">
    <property type="term" value="F:phosphorelay sensor kinase activity"/>
    <property type="evidence" value="ECO:0007669"/>
    <property type="project" value="InterPro"/>
</dbReference>
<dbReference type="CDD" id="cd16922">
    <property type="entry name" value="HATPase_EvgS-ArcB-TorS-like"/>
    <property type="match status" value="1"/>
</dbReference>
<gene>
    <name evidence="14" type="ORF">MAGMO_0112</name>
</gene>
<dbReference type="FunFam" id="3.30.565.10:FF:000010">
    <property type="entry name" value="Sensor histidine kinase RcsC"/>
    <property type="match status" value="1"/>
</dbReference>
<dbReference type="Pfam" id="PF13426">
    <property type="entry name" value="PAS_9"/>
    <property type="match status" value="1"/>
</dbReference>
<keyword evidence="6 14" id="KW-0418">Kinase</keyword>
<dbReference type="SMART" id="SM00387">
    <property type="entry name" value="HATPase_c"/>
    <property type="match status" value="1"/>
</dbReference>
<evidence type="ECO:0000256" key="1">
    <source>
        <dbReference type="ARBA" id="ARBA00000085"/>
    </source>
</evidence>
<dbReference type="PANTHER" id="PTHR45339">
    <property type="entry name" value="HYBRID SIGNAL TRANSDUCTION HISTIDINE KINASE J"/>
    <property type="match status" value="1"/>
</dbReference>
<dbReference type="InterPro" id="IPR011006">
    <property type="entry name" value="CheY-like_superfamily"/>
</dbReference>
<organism evidence="14">
    <name type="scientific">Magnetococcus massalia (strain MO-1)</name>
    <dbReference type="NCBI Taxonomy" id="451514"/>
    <lineage>
        <taxon>Bacteria</taxon>
        <taxon>Pseudomonadati</taxon>
        <taxon>Pseudomonadota</taxon>
        <taxon>Magnetococcia</taxon>
        <taxon>Magnetococcales</taxon>
        <taxon>Magnetococcaceae</taxon>
        <taxon>Magnetococcus</taxon>
    </lineage>
</organism>
<evidence type="ECO:0000259" key="11">
    <source>
        <dbReference type="PROSITE" id="PS50112"/>
    </source>
</evidence>
<dbReference type="PROSITE" id="PS50109">
    <property type="entry name" value="HIS_KIN"/>
    <property type="match status" value="1"/>
</dbReference>
<dbReference type="SUPFAM" id="SSF55785">
    <property type="entry name" value="PYP-like sensor domain (PAS domain)"/>
    <property type="match status" value="2"/>
</dbReference>
<dbReference type="EC" id="2.7.13.3" evidence="3"/>
<dbReference type="SMART" id="SM00304">
    <property type="entry name" value="HAMP"/>
    <property type="match status" value="1"/>
</dbReference>
<dbReference type="Pfam" id="PF08447">
    <property type="entry name" value="PAS_3"/>
    <property type="match status" value="1"/>
</dbReference>
<dbReference type="Gene3D" id="3.30.450.20">
    <property type="entry name" value="PAS domain"/>
    <property type="match status" value="2"/>
</dbReference>
<dbReference type="SUPFAM" id="SSF55874">
    <property type="entry name" value="ATPase domain of HSP90 chaperone/DNA topoisomerase II/histidine kinase"/>
    <property type="match status" value="1"/>
</dbReference>
<reference evidence="14" key="1">
    <citation type="submission" date="2015-04" db="EMBL/GenBank/DDBJ databases">
        <authorList>
            <person name="Syromyatnikov M.Y."/>
            <person name="Popov V.N."/>
        </authorList>
    </citation>
    <scope>NUCLEOTIDE SEQUENCE</scope>
    <source>
        <strain evidence="14">MO-1</strain>
    </source>
</reference>
<dbReference type="SUPFAM" id="SSF158472">
    <property type="entry name" value="HAMP domain-like"/>
    <property type="match status" value="1"/>
</dbReference>
<dbReference type="InterPro" id="IPR013655">
    <property type="entry name" value="PAS_fold_3"/>
</dbReference>
<dbReference type="SMART" id="SM00388">
    <property type="entry name" value="HisKA"/>
    <property type="match status" value="1"/>
</dbReference>
<dbReference type="EMBL" id="LO017727">
    <property type="protein sequence ID" value="CRH04327.1"/>
    <property type="molecule type" value="Genomic_DNA"/>
</dbReference>
<keyword evidence="4 8" id="KW-0597">Phosphoprotein</keyword>
<evidence type="ECO:0000259" key="9">
    <source>
        <dbReference type="PROSITE" id="PS50109"/>
    </source>
</evidence>
<evidence type="ECO:0000256" key="6">
    <source>
        <dbReference type="ARBA" id="ARBA00022777"/>
    </source>
</evidence>
<feature type="domain" description="PAC" evidence="12">
    <location>
        <begin position="452"/>
        <end position="504"/>
    </location>
</feature>
<feature type="domain" description="PAS" evidence="11">
    <location>
        <begin position="379"/>
        <end position="450"/>
    </location>
</feature>
<dbReference type="InterPro" id="IPR004358">
    <property type="entry name" value="Sig_transdc_His_kin-like_C"/>
</dbReference>
<dbReference type="CDD" id="cd00082">
    <property type="entry name" value="HisKA"/>
    <property type="match status" value="1"/>
</dbReference>
<evidence type="ECO:0000256" key="2">
    <source>
        <dbReference type="ARBA" id="ARBA00004370"/>
    </source>
</evidence>
<dbReference type="SMART" id="SM00448">
    <property type="entry name" value="REC"/>
    <property type="match status" value="1"/>
</dbReference>
<dbReference type="Pfam" id="PF00672">
    <property type="entry name" value="HAMP"/>
    <property type="match status" value="1"/>
</dbReference>
<evidence type="ECO:0000259" key="13">
    <source>
        <dbReference type="PROSITE" id="PS50885"/>
    </source>
</evidence>
<dbReference type="InterPro" id="IPR036097">
    <property type="entry name" value="HisK_dim/P_sf"/>
</dbReference>
<dbReference type="PRINTS" id="PR00344">
    <property type="entry name" value="BCTRLSENSOR"/>
</dbReference>
<dbReference type="Gene3D" id="1.10.287.130">
    <property type="match status" value="1"/>
</dbReference>
<evidence type="ECO:0000256" key="8">
    <source>
        <dbReference type="PROSITE-ProRule" id="PRU00169"/>
    </source>
</evidence>
<protein>
    <recommendedName>
        <fullName evidence="3">histidine kinase</fullName>
        <ecNumber evidence="3">2.7.13.3</ecNumber>
    </recommendedName>
</protein>
<dbReference type="InterPro" id="IPR001789">
    <property type="entry name" value="Sig_transdc_resp-reg_receiver"/>
</dbReference>
<feature type="domain" description="PAS" evidence="11">
    <location>
        <begin position="505"/>
        <end position="576"/>
    </location>
</feature>
<dbReference type="InterPro" id="IPR001610">
    <property type="entry name" value="PAC"/>
</dbReference>
<dbReference type="Gene3D" id="3.40.50.2300">
    <property type="match status" value="1"/>
</dbReference>
<dbReference type="CDD" id="cd00130">
    <property type="entry name" value="PAS"/>
    <property type="match status" value="2"/>
</dbReference>
<evidence type="ECO:0000256" key="3">
    <source>
        <dbReference type="ARBA" id="ARBA00012438"/>
    </source>
</evidence>
<evidence type="ECO:0000256" key="7">
    <source>
        <dbReference type="ARBA" id="ARBA00023012"/>
    </source>
</evidence>
<feature type="domain" description="HAMP" evidence="13">
    <location>
        <begin position="312"/>
        <end position="364"/>
    </location>
</feature>
<dbReference type="PROSITE" id="PS50110">
    <property type="entry name" value="RESPONSE_REGULATORY"/>
    <property type="match status" value="1"/>
</dbReference>
<accession>A0A1S7LE44</accession>
<feature type="domain" description="PAC" evidence="12">
    <location>
        <begin position="579"/>
        <end position="632"/>
    </location>
</feature>
<dbReference type="PROSITE" id="PS50112">
    <property type="entry name" value="PAS"/>
    <property type="match status" value="2"/>
</dbReference>
<evidence type="ECO:0000256" key="5">
    <source>
        <dbReference type="ARBA" id="ARBA00022679"/>
    </source>
</evidence>
<keyword evidence="7" id="KW-0902">Two-component regulatory system</keyword>
<dbReference type="SMART" id="SM00091">
    <property type="entry name" value="PAS"/>
    <property type="match status" value="2"/>
</dbReference>
<dbReference type="SMART" id="SM00086">
    <property type="entry name" value="PAC"/>
    <property type="match status" value="2"/>
</dbReference>
<dbReference type="InterPro" id="IPR003660">
    <property type="entry name" value="HAMP_dom"/>
</dbReference>
<dbReference type="GO" id="GO:0016020">
    <property type="term" value="C:membrane"/>
    <property type="evidence" value="ECO:0007669"/>
    <property type="project" value="UniProtKB-SubCell"/>
</dbReference>
<dbReference type="InterPro" id="IPR005467">
    <property type="entry name" value="His_kinase_dom"/>
</dbReference>
<dbReference type="Pfam" id="PF02518">
    <property type="entry name" value="HATPase_c"/>
    <property type="match status" value="1"/>
</dbReference>
<dbReference type="Gene3D" id="6.10.340.10">
    <property type="match status" value="1"/>
</dbReference>
<dbReference type="NCBIfam" id="TIGR00229">
    <property type="entry name" value="sensory_box"/>
    <property type="match status" value="2"/>
</dbReference>
<dbReference type="InterPro" id="IPR035965">
    <property type="entry name" value="PAS-like_dom_sf"/>
</dbReference>
<dbReference type="PANTHER" id="PTHR45339:SF1">
    <property type="entry name" value="HYBRID SIGNAL TRANSDUCTION HISTIDINE KINASE J"/>
    <property type="match status" value="1"/>
</dbReference>
<evidence type="ECO:0000259" key="10">
    <source>
        <dbReference type="PROSITE" id="PS50110"/>
    </source>
</evidence>
<dbReference type="CDD" id="cd17546">
    <property type="entry name" value="REC_hyHK_CKI1_RcsC-like"/>
    <property type="match status" value="1"/>
</dbReference>
<feature type="domain" description="Histidine kinase" evidence="9">
    <location>
        <begin position="650"/>
        <end position="866"/>
    </location>
</feature>
<dbReference type="Gene3D" id="3.30.565.10">
    <property type="entry name" value="Histidine kinase-like ATPase, C-terminal domain"/>
    <property type="match status" value="1"/>
</dbReference>
<comment type="subcellular location">
    <subcellularLocation>
        <location evidence="2">Membrane</location>
    </subcellularLocation>
</comment>
<dbReference type="SUPFAM" id="SSF47384">
    <property type="entry name" value="Homodimeric domain of signal transducing histidine kinase"/>
    <property type="match status" value="1"/>
</dbReference>
<dbReference type="Pfam" id="PF00072">
    <property type="entry name" value="Response_reg"/>
    <property type="match status" value="1"/>
</dbReference>
<dbReference type="InterPro" id="IPR000014">
    <property type="entry name" value="PAS"/>
</dbReference>
<dbReference type="PROSITE" id="PS50113">
    <property type="entry name" value="PAC"/>
    <property type="match status" value="2"/>
</dbReference>
<dbReference type="PROSITE" id="PS50885">
    <property type="entry name" value="HAMP"/>
    <property type="match status" value="1"/>
</dbReference>
<evidence type="ECO:0000256" key="4">
    <source>
        <dbReference type="ARBA" id="ARBA00022553"/>
    </source>
</evidence>
<comment type="catalytic activity">
    <reaction evidence="1">
        <text>ATP + protein L-histidine = ADP + protein N-phospho-L-histidine.</text>
        <dbReference type="EC" id="2.7.13.3"/>
    </reaction>
</comment>
<evidence type="ECO:0000259" key="12">
    <source>
        <dbReference type="PROSITE" id="PS50113"/>
    </source>
</evidence>
<sequence length="1025" mass="114808">MKIRSKFFFSLFPVALVALALSAWFNYRTMQSAMSQQVLNQLQSVAAIQAHRLQAIRAQNLERLKLVASRTQLRLSLARFLKRQDPLDQSKMNRILRDAAASITPFRTIDILSLNDHIVASTESERLGRSITLAASETSLTTPHVDGFFLDPAGQVMLRLVGPLQLKGEVLGRIAIEADLQNMRDVVEDLSGLGQTGEIQLARREQGGEALFLLPLRSAPTAALKLRLPLDSGHPMHQALDGKQLRLADAKDRQGDAVLAATHYLPKAQWGVVVKIDQAEALAAMQGIARELWLSLLLMGLALLLLSGWLGRHLTAPVEALASVVHHVRQGRLDVQADVRSGDEIGELARDFNQMVVTLRSSHAQLQSRMDAHKQTAAELKRWAQIFEHAEWGIAVSQAESPILETINPAYARMHGFTVDELKGYPIIDLYTPAEREGFPQWMAKVQEQEHISYETRHLRKDGSEFPVLIDLTLIRDPDGNKLFRVANVQDITQPKSLEESLRRSEERFRALMESTVDCIWEMDAEANFSYVSPRIEELLGYTPDEVVGKLSGFDLMPLEEADRVRKVFKALVATGEPFTALVNINQHKDGHLVIMESSGRPFFDESGKLLGYRGIDRDITERKRIEEDLIRTKIDAEEANLAKSEFLATMSHEIRTPMNLIMGMGELLMEGPLDEEQKRQVSLSQRAGETLLDLINDILDISRIEAGQMEVVNEPFNPQEVVLETVEIMQVRVQERLLMLKAEIDETVPLWVMGDARRVRQVLINILGNAVKFTDQGTITVTLEADTQWWRCYVKDTGLGIAPENLEQIFNKFTQVDSSLIRRYGGTGLGLAITRHLMQLMGGDVHVESVLGQGSLFTLRWPIGELPAQFVPQQAEVATEVSAQEDQGERVSQQPLSILAVDDAEDNLQLLRAYLKQQPHDLVTVQDGQAALTAVQQEPYDLILMDIQMPVMDGYAATQEIRRLEQVLGRTPCKIVALTAHALKSDYAKSIAAGCDEHLTKPLKKKTLLAWIEQFIASHQERAQ</sequence>
<dbReference type="AlphaFoldDB" id="A0A1S7LE44"/>
<name>A0A1S7LE44_MAGMO</name>
<dbReference type="Pfam" id="PF00512">
    <property type="entry name" value="HisKA"/>
    <property type="match status" value="1"/>
</dbReference>
<dbReference type="InterPro" id="IPR003594">
    <property type="entry name" value="HATPase_dom"/>
</dbReference>
<dbReference type="CDD" id="cd06225">
    <property type="entry name" value="HAMP"/>
    <property type="match status" value="1"/>
</dbReference>
<dbReference type="InterPro" id="IPR003661">
    <property type="entry name" value="HisK_dim/P_dom"/>
</dbReference>
<dbReference type="InterPro" id="IPR000700">
    <property type="entry name" value="PAS-assoc_C"/>
</dbReference>
<proteinExistence type="predicted"/>
<feature type="domain" description="Response regulatory" evidence="10">
    <location>
        <begin position="898"/>
        <end position="1017"/>
    </location>
</feature>
<keyword evidence="5 14" id="KW-0808">Transferase</keyword>
<evidence type="ECO:0000313" key="14">
    <source>
        <dbReference type="EMBL" id="CRH04327.1"/>
    </source>
</evidence>
<dbReference type="InterPro" id="IPR036890">
    <property type="entry name" value="HATPase_C_sf"/>
</dbReference>
<feature type="modified residue" description="4-aspartylphosphate" evidence="8">
    <location>
        <position position="947"/>
    </location>
</feature>
<dbReference type="SUPFAM" id="SSF52172">
    <property type="entry name" value="CheY-like"/>
    <property type="match status" value="1"/>
</dbReference>